<dbReference type="PROSITE" id="PS51193">
    <property type="entry name" value="HELICASE_ATP_BIND_2"/>
    <property type="match status" value="1"/>
</dbReference>
<dbReference type="EC" id="5.6.2.3" evidence="5"/>
<evidence type="ECO:0000256" key="4">
    <source>
        <dbReference type="ARBA" id="ARBA00022840"/>
    </source>
</evidence>
<feature type="domain" description="Helicase ATP-binding" evidence="8">
    <location>
        <begin position="44"/>
        <end position="312"/>
    </location>
</feature>
<dbReference type="InterPro" id="IPR027417">
    <property type="entry name" value="P-loop_NTPase"/>
</dbReference>
<dbReference type="InterPro" id="IPR006555">
    <property type="entry name" value="ATP-dep_Helicase_C"/>
</dbReference>
<evidence type="ECO:0000256" key="5">
    <source>
        <dbReference type="ARBA" id="ARBA00044969"/>
    </source>
</evidence>
<feature type="compositionally biased region" description="Low complexity" evidence="7">
    <location>
        <begin position="14"/>
        <end position="28"/>
    </location>
</feature>
<keyword evidence="2" id="KW-0547">Nucleotide-binding</keyword>
<evidence type="ECO:0000256" key="1">
    <source>
        <dbReference type="ARBA" id="ARBA00001966"/>
    </source>
</evidence>
<dbReference type="SMART" id="SM00487">
    <property type="entry name" value="DEXDc"/>
    <property type="match status" value="1"/>
</dbReference>
<dbReference type="GO" id="GO:0003676">
    <property type="term" value="F:nucleic acid binding"/>
    <property type="evidence" value="ECO:0007669"/>
    <property type="project" value="InterPro"/>
</dbReference>
<dbReference type="Pfam" id="PF00270">
    <property type="entry name" value="DEAD"/>
    <property type="match status" value="1"/>
</dbReference>
<dbReference type="InterPro" id="IPR014013">
    <property type="entry name" value="Helic_SF1/SF2_ATP-bd_DinG/Rad3"/>
</dbReference>
<dbReference type="InterPro" id="IPR011545">
    <property type="entry name" value="DEAD/DEAH_box_helicase_dom"/>
</dbReference>
<dbReference type="SMART" id="SM00491">
    <property type="entry name" value="HELICc2"/>
    <property type="match status" value="1"/>
</dbReference>
<dbReference type="AlphaFoldDB" id="E6PWD2"/>
<keyword evidence="9" id="KW-0347">Helicase</keyword>
<sequence length="725" mass="77938">MKVGEQATGHFRQSAAAPGADTPDAPSAEADSAMTDALWGGQGLFAEALPGWRERPGQRQLATAVEQAMAERGILLAEAGTGTGKTLAYLVPALLRGERFIVSTATRALQDQLFRKDLPLAREVLGVHLRAAVLKGRTNYVCHYRLKRTQSEGLLDNRRAVQELRRVALFAGTSGDGDLSALGGLDEKSPVIPLVTSTRDNCLGSDCPDYRACFVMKARREAMAADVVIINHHLFFANVALRDEGVAELLPSATTVVLDEAHQLSDIGAQFLGSSVGTAQALELARDVLACGLQLARGLADWQGLSSRLQKAARDQRLIAPHGAHRLDWAQAQALEGWAEGLKRWQEELTGLLAALDPFEALAPEFTRLIERCREQQALLVAWQRDATSPPDAEAAAVAAQETVRWLEVGSHYLRLLATPLGVGPAFSALLAQRPQAWVLVSATLTLDGGFRYTRARLGLNEGSPALAAVEGGVLPRLRELRVASPFDYARQTRLLVPRAGFHPSDAEHSLRVAELAARLVAVNPGGSFVLTTTLRAIGRIASRLRELLPPNRVVLEQASESKQVLLQRFAANPEAVLVGSHSFWEGVDFPGEQLTLVVIDKLPFAPPDDPMVAARIKRLEAAGRSGFMDYSLPQAALALQQGAGRLIRSERDWGVLAVCDQRLASTAWGRRLLASLQPFARVESVDEAAAFLLAHAGPVPASAEPDVAAENPAAAVDDDPAFEG</sequence>
<accession>E6PWD2</accession>
<evidence type="ECO:0000259" key="8">
    <source>
        <dbReference type="PROSITE" id="PS51193"/>
    </source>
</evidence>
<keyword evidence="3" id="KW-0378">Hydrolase</keyword>
<dbReference type="GO" id="GO:0006281">
    <property type="term" value="P:DNA repair"/>
    <property type="evidence" value="ECO:0007669"/>
    <property type="project" value="TreeGrafter"/>
</dbReference>
<evidence type="ECO:0000256" key="6">
    <source>
        <dbReference type="ARBA" id="ARBA00048954"/>
    </source>
</evidence>
<evidence type="ECO:0000256" key="2">
    <source>
        <dbReference type="ARBA" id="ARBA00022741"/>
    </source>
</evidence>
<protein>
    <recommendedName>
        <fullName evidence="5">DNA 5'-3' helicase</fullName>
        <ecNumber evidence="5">5.6.2.3</ecNumber>
    </recommendedName>
</protein>
<dbReference type="SUPFAM" id="SSF52540">
    <property type="entry name" value="P-loop containing nucleoside triphosphate hydrolases"/>
    <property type="match status" value="2"/>
</dbReference>
<dbReference type="EMBL" id="CABM01000070">
    <property type="protein sequence ID" value="CBH99239.1"/>
    <property type="molecule type" value="Genomic_DNA"/>
</dbReference>
<proteinExistence type="predicted"/>
<gene>
    <name evidence="9" type="ORF">CARN2_0421</name>
</gene>
<comment type="cofactor">
    <cofactor evidence="1">
        <name>[4Fe-4S] cluster</name>
        <dbReference type="ChEBI" id="CHEBI:49883"/>
    </cofactor>
</comment>
<dbReference type="GO" id="GO:0043139">
    <property type="term" value="F:5'-3' DNA helicase activity"/>
    <property type="evidence" value="ECO:0007669"/>
    <property type="project" value="UniProtKB-EC"/>
</dbReference>
<dbReference type="GO" id="GO:0016818">
    <property type="term" value="F:hydrolase activity, acting on acid anhydrides, in phosphorus-containing anhydrides"/>
    <property type="evidence" value="ECO:0007669"/>
    <property type="project" value="InterPro"/>
</dbReference>
<dbReference type="PANTHER" id="PTHR11472">
    <property type="entry name" value="DNA REPAIR DEAD HELICASE RAD3/XP-D SUBFAMILY MEMBER"/>
    <property type="match status" value="1"/>
</dbReference>
<dbReference type="PANTHER" id="PTHR11472:SF34">
    <property type="entry name" value="REGULATOR OF TELOMERE ELONGATION HELICASE 1"/>
    <property type="match status" value="1"/>
</dbReference>
<evidence type="ECO:0000256" key="7">
    <source>
        <dbReference type="SAM" id="MobiDB-lite"/>
    </source>
</evidence>
<keyword evidence="4" id="KW-0067">ATP-binding</keyword>
<feature type="region of interest" description="Disordered" evidence="7">
    <location>
        <begin position="702"/>
        <end position="725"/>
    </location>
</feature>
<comment type="catalytic activity">
    <reaction evidence="6">
        <text>ATP + H2O = ADP + phosphate + H(+)</text>
        <dbReference type="Rhea" id="RHEA:13065"/>
        <dbReference type="ChEBI" id="CHEBI:15377"/>
        <dbReference type="ChEBI" id="CHEBI:15378"/>
        <dbReference type="ChEBI" id="CHEBI:30616"/>
        <dbReference type="ChEBI" id="CHEBI:43474"/>
        <dbReference type="ChEBI" id="CHEBI:456216"/>
        <dbReference type="EC" id="5.6.2.3"/>
    </reaction>
</comment>
<organism evidence="9">
    <name type="scientific">mine drainage metagenome</name>
    <dbReference type="NCBI Taxonomy" id="410659"/>
    <lineage>
        <taxon>unclassified sequences</taxon>
        <taxon>metagenomes</taxon>
        <taxon>ecological metagenomes</taxon>
    </lineage>
</organism>
<reference evidence="9" key="1">
    <citation type="submission" date="2009-10" db="EMBL/GenBank/DDBJ databases">
        <title>Diversity of trophic interactions inside an arsenic-rich microbial ecosystem.</title>
        <authorList>
            <person name="Bertin P.N."/>
            <person name="Heinrich-Salmeron A."/>
            <person name="Pelletier E."/>
            <person name="Goulhen-Chollet F."/>
            <person name="Arsene-Ploetze F."/>
            <person name="Gallien S."/>
            <person name="Calteau A."/>
            <person name="Vallenet D."/>
            <person name="Casiot C."/>
            <person name="Chane-Woon-Ming B."/>
            <person name="Giloteaux L."/>
            <person name="Barakat M."/>
            <person name="Bonnefoy V."/>
            <person name="Bruneel O."/>
            <person name="Chandler M."/>
            <person name="Cleiss J."/>
            <person name="Duran R."/>
            <person name="Elbaz-Poulichet F."/>
            <person name="Fonknechten N."/>
            <person name="Lauga B."/>
            <person name="Mornico D."/>
            <person name="Ortet P."/>
            <person name="Schaeffer C."/>
            <person name="Siguier P."/>
            <person name="Alexander Thil Smith A."/>
            <person name="Van Dorsselaer A."/>
            <person name="Weissenbach J."/>
            <person name="Medigue C."/>
            <person name="Le Paslier D."/>
        </authorList>
    </citation>
    <scope>NUCLEOTIDE SEQUENCE</scope>
</reference>
<dbReference type="InterPro" id="IPR045028">
    <property type="entry name" value="DinG/Rad3-like"/>
</dbReference>
<evidence type="ECO:0000313" key="9">
    <source>
        <dbReference type="EMBL" id="CBH99239.1"/>
    </source>
</evidence>
<dbReference type="Pfam" id="PF13307">
    <property type="entry name" value="Helicase_C_2"/>
    <property type="match status" value="1"/>
</dbReference>
<feature type="region of interest" description="Disordered" evidence="7">
    <location>
        <begin position="1"/>
        <end position="31"/>
    </location>
</feature>
<evidence type="ECO:0000256" key="3">
    <source>
        <dbReference type="ARBA" id="ARBA00022801"/>
    </source>
</evidence>
<dbReference type="InterPro" id="IPR014001">
    <property type="entry name" value="Helicase_ATP-bd"/>
</dbReference>
<name>E6PWD2_9ZZZZ</name>
<dbReference type="GO" id="GO:0005524">
    <property type="term" value="F:ATP binding"/>
    <property type="evidence" value="ECO:0007669"/>
    <property type="project" value="UniProtKB-KW"/>
</dbReference>
<dbReference type="Gene3D" id="3.40.50.300">
    <property type="entry name" value="P-loop containing nucleotide triphosphate hydrolases"/>
    <property type="match status" value="2"/>
</dbReference>
<comment type="caution">
    <text evidence="9">The sequence shown here is derived from an EMBL/GenBank/DDBJ whole genome shotgun (WGS) entry which is preliminary data.</text>
</comment>